<sequence length="66" mass="7540">MGKINQFKVIVLVVISGLIYFIPQSIVKNGIFLNPEQMGLIFSAISMLLILFIWALFIIFFKGFDE</sequence>
<evidence type="ECO:0000256" key="1">
    <source>
        <dbReference type="SAM" id="Phobius"/>
    </source>
</evidence>
<keyword evidence="1" id="KW-0472">Membrane</keyword>
<dbReference type="HOGENOM" id="CLU_2823496_0_0_9"/>
<reference evidence="2 3" key="1">
    <citation type="submission" date="2008-09" db="EMBL/GenBank/DDBJ databases">
        <authorList>
            <person name="Fulton L."/>
            <person name="Clifton S."/>
            <person name="Fulton B."/>
            <person name="Xu J."/>
            <person name="Minx P."/>
            <person name="Pepin K.H."/>
            <person name="Johnson M."/>
            <person name="Thiruvilangam P."/>
            <person name="Bhonagiri V."/>
            <person name="Nash W.E."/>
            <person name="Mardis E.R."/>
            <person name="Wilson R.K."/>
        </authorList>
    </citation>
    <scope>NUCLEOTIDE SEQUENCE [LARGE SCALE GENOMIC DNA]</scope>
    <source>
        <strain evidence="2 3">DSM 13275</strain>
    </source>
</reference>
<feature type="transmembrane region" description="Helical" evidence="1">
    <location>
        <begin position="7"/>
        <end position="26"/>
    </location>
</feature>
<keyword evidence="3" id="KW-1185">Reference proteome</keyword>
<reference evidence="2 3" key="2">
    <citation type="submission" date="2008-10" db="EMBL/GenBank/DDBJ databases">
        <title>Draft genome sequence of Clostridium hiranonis (DSM 13275).</title>
        <authorList>
            <person name="Sudarsanam P."/>
            <person name="Ley R."/>
            <person name="Guruge J."/>
            <person name="Turnbaugh P.J."/>
            <person name="Mahowald M."/>
            <person name="Liep D."/>
            <person name="Gordon J."/>
        </authorList>
    </citation>
    <scope>NUCLEOTIDE SEQUENCE [LARGE SCALE GENOMIC DNA]</scope>
    <source>
        <strain evidence="2 3">DSM 13275</strain>
    </source>
</reference>
<evidence type="ECO:0000313" key="3">
    <source>
        <dbReference type="Proteomes" id="UP000003178"/>
    </source>
</evidence>
<feature type="transmembrane region" description="Helical" evidence="1">
    <location>
        <begin position="38"/>
        <end position="61"/>
    </location>
</feature>
<keyword evidence="1" id="KW-1133">Transmembrane helix</keyword>
<organism evidence="2 3">
    <name type="scientific">Peptacetobacter hiranonis (strain DSM 13275 / JCM 10541 / KCTC 15199 / TO-931)</name>
    <name type="common">Clostridium hiranonis</name>
    <dbReference type="NCBI Taxonomy" id="500633"/>
    <lineage>
        <taxon>Bacteria</taxon>
        <taxon>Bacillati</taxon>
        <taxon>Bacillota</taxon>
        <taxon>Clostridia</taxon>
        <taxon>Peptostreptococcales</taxon>
        <taxon>Peptostreptococcaceae</taxon>
        <taxon>Peptacetobacter</taxon>
    </lineage>
</organism>
<protein>
    <submittedName>
        <fullName evidence="2">Uncharacterized protein</fullName>
    </submittedName>
</protein>
<dbReference type="AlphaFoldDB" id="B6G229"/>
<evidence type="ECO:0000313" key="2">
    <source>
        <dbReference type="EMBL" id="EEA84173.1"/>
    </source>
</evidence>
<dbReference type="STRING" id="500633.CLOHIR_02191"/>
<name>B6G229_PEPHT</name>
<proteinExistence type="predicted"/>
<comment type="caution">
    <text evidence="2">The sequence shown here is derived from an EMBL/GenBank/DDBJ whole genome shotgun (WGS) entry which is preliminary data.</text>
</comment>
<gene>
    <name evidence="2" type="ORF">CLOHIR_02191</name>
</gene>
<dbReference type="Proteomes" id="UP000003178">
    <property type="component" value="Unassembled WGS sequence"/>
</dbReference>
<keyword evidence="1" id="KW-0812">Transmembrane</keyword>
<accession>B6G229</accession>
<dbReference type="EMBL" id="ABWP01000086">
    <property type="protein sequence ID" value="EEA84173.1"/>
    <property type="molecule type" value="Genomic_DNA"/>
</dbReference>